<evidence type="ECO:0000313" key="1">
    <source>
        <dbReference type="EMBL" id="EEG25127.1"/>
    </source>
</evidence>
<sequence length="52" mass="6010">MPHTALTGLYGKYFSYRLPENRLTDFQVASSLSRFQACAMVCFQKTPHIRRA</sequence>
<gene>
    <name evidence="1" type="ORF">EIKCOROL_00125</name>
</gene>
<dbReference type="EMBL" id="ACEA01000003">
    <property type="protein sequence ID" value="EEG25127.1"/>
    <property type="molecule type" value="Genomic_DNA"/>
</dbReference>
<dbReference type="HOGENOM" id="CLU_3079384_0_0_4"/>
<dbReference type="Proteomes" id="UP000005837">
    <property type="component" value="Unassembled WGS sequence"/>
</dbReference>
<evidence type="ECO:0000313" key="2">
    <source>
        <dbReference type="Proteomes" id="UP000005837"/>
    </source>
</evidence>
<dbReference type="AlphaFoldDB" id="C0DS09"/>
<protein>
    <submittedName>
        <fullName evidence="1">Uncharacterized protein</fullName>
    </submittedName>
</protein>
<accession>C0DS09</accession>
<comment type="caution">
    <text evidence="1">The sequence shown here is derived from an EMBL/GenBank/DDBJ whole genome shotgun (WGS) entry which is preliminary data.</text>
</comment>
<name>C0DS09_EIKCO</name>
<reference evidence="1 2" key="1">
    <citation type="submission" date="2009-01" db="EMBL/GenBank/DDBJ databases">
        <authorList>
            <person name="Fulton L."/>
            <person name="Clifton S."/>
            <person name="Chinwalla A.T."/>
            <person name="Mitreva M."/>
            <person name="Sodergren E."/>
            <person name="Weinstock G."/>
            <person name="Clifton S."/>
            <person name="Dooling D.J."/>
            <person name="Fulton B."/>
            <person name="Minx P."/>
            <person name="Pepin K.H."/>
            <person name="Johnson M."/>
            <person name="Bhonagiri V."/>
            <person name="Nash W.E."/>
            <person name="Mardis E.R."/>
            <person name="Wilson R.K."/>
        </authorList>
    </citation>
    <scope>NUCLEOTIDE SEQUENCE [LARGE SCALE GENOMIC DNA]</scope>
    <source>
        <strain evidence="1 2">ATCC 23834</strain>
    </source>
</reference>
<organism evidence="1 2">
    <name type="scientific">Eikenella corrodens ATCC 23834</name>
    <dbReference type="NCBI Taxonomy" id="546274"/>
    <lineage>
        <taxon>Bacteria</taxon>
        <taxon>Pseudomonadati</taxon>
        <taxon>Pseudomonadota</taxon>
        <taxon>Betaproteobacteria</taxon>
        <taxon>Neisseriales</taxon>
        <taxon>Neisseriaceae</taxon>
        <taxon>Eikenella</taxon>
    </lineage>
</organism>
<proteinExistence type="predicted"/>